<dbReference type="EvolutionaryTrace" id="B3TMR1"/>
<dbReference type="PDB" id="4KCF">
    <property type="method" value="X-ray"/>
    <property type="resolution" value="2.10 A"/>
    <property type="chains" value="A=1-437"/>
</dbReference>
<evidence type="ECO:0000256" key="1">
    <source>
        <dbReference type="ARBA" id="ARBA00001974"/>
    </source>
</evidence>
<feature type="domain" description="Acyl-CoA dehydrogenase/oxidase C-terminal" evidence="7">
    <location>
        <begin position="260"/>
        <end position="384"/>
    </location>
</feature>
<evidence type="ECO:0000256" key="2">
    <source>
        <dbReference type="ARBA" id="ARBA00009347"/>
    </source>
</evidence>
<dbReference type="InterPro" id="IPR009075">
    <property type="entry name" value="AcylCo_DH/oxidase_C"/>
</dbReference>
<gene>
    <name evidence="10" type="ORF">KijD3</name>
</gene>
<keyword evidence="11 12" id="KW-0002">3D-structure</keyword>
<dbReference type="GO" id="GO:0003995">
    <property type="term" value="F:acyl-CoA dehydrogenase activity"/>
    <property type="evidence" value="ECO:0007669"/>
    <property type="project" value="TreeGrafter"/>
</dbReference>
<evidence type="ECO:0000259" key="8">
    <source>
        <dbReference type="Pfam" id="PF02770"/>
    </source>
</evidence>
<feature type="binding site" evidence="11">
    <location>
        <position position="330"/>
    </location>
    <ligand>
        <name>dTDP</name>
        <dbReference type="ChEBI" id="CHEBI:58369"/>
    </ligand>
</feature>
<evidence type="ECO:0007829" key="11">
    <source>
        <dbReference type="PDB" id="3M9V"/>
    </source>
</evidence>
<dbReference type="SUPFAM" id="SSF56645">
    <property type="entry name" value="Acyl-CoA dehydrogenase NM domain-like"/>
    <property type="match status" value="1"/>
</dbReference>
<feature type="binding site" evidence="12">
    <location>
        <position position="383"/>
    </location>
    <ligand>
        <name>FMN</name>
        <dbReference type="ChEBI" id="CHEBI:58210"/>
    </ligand>
</feature>
<organism evidence="10">
    <name type="scientific">Actinomadura kijaniata</name>
    <dbReference type="NCBI Taxonomy" id="46161"/>
    <lineage>
        <taxon>Bacteria</taxon>
        <taxon>Bacillati</taxon>
        <taxon>Actinomycetota</taxon>
        <taxon>Actinomycetes</taxon>
        <taxon>Streptosporangiales</taxon>
        <taxon>Thermomonosporaceae</taxon>
        <taxon>Actinomadura</taxon>
    </lineage>
</organism>
<comment type="cofactor">
    <cofactor evidence="1 5">
        <name>FAD</name>
        <dbReference type="ChEBI" id="CHEBI:57692"/>
    </cofactor>
</comment>
<evidence type="ECO:0000256" key="5">
    <source>
        <dbReference type="RuleBase" id="RU362125"/>
    </source>
</evidence>
<dbReference type="InterPro" id="IPR009100">
    <property type="entry name" value="AcylCoA_DH/oxidase_NM_dom_sf"/>
</dbReference>
<feature type="region of interest" description="Disordered" evidence="6">
    <location>
        <begin position="414"/>
        <end position="437"/>
    </location>
</feature>
<dbReference type="EMBL" id="EU301739">
    <property type="protein sequence ID" value="ACB46491.1"/>
    <property type="molecule type" value="Genomic_DNA"/>
</dbReference>
<dbReference type="Pfam" id="PF02771">
    <property type="entry name" value="Acyl-CoA_dh_N"/>
    <property type="match status" value="1"/>
</dbReference>
<comment type="similarity">
    <text evidence="2 5">Belongs to the acyl-CoA dehydrogenase family.</text>
</comment>
<proteinExistence type="evidence at protein level"/>
<dbReference type="Gene3D" id="1.20.140.10">
    <property type="entry name" value="Butyryl-CoA Dehydrogenase, subunit A, domain 3"/>
    <property type="match status" value="1"/>
</dbReference>
<keyword evidence="12" id="KW-0547">Nucleotide-binding</keyword>
<dbReference type="AlphaFoldDB" id="B3TMR1"/>
<dbReference type="SMR" id="B3TMR1"/>
<dbReference type="PDB" id="3M9V">
    <property type="method" value="X-ray"/>
    <property type="resolution" value="2.05 A"/>
    <property type="chains" value="A=1-437"/>
</dbReference>
<feature type="domain" description="Acyl-CoA oxidase/dehydrogenase middle" evidence="8">
    <location>
        <begin position="151"/>
        <end position="230"/>
    </location>
</feature>
<keyword evidence="4 5" id="KW-0274">FAD</keyword>
<reference evidence="12" key="3">
    <citation type="journal article" date="2013" name="Biochemistry">
        <title>Active site architecture of a sugar N-oxygenase.</title>
        <authorList>
            <person name="Thoden J.B."/>
            <person name="Branch M.C."/>
            <person name="Zimmer A.L."/>
            <person name="Bruender N.A."/>
            <person name="Holden H.M."/>
        </authorList>
    </citation>
    <scope>X-RAY CRYSTALLOGRAPHY (2.10 ANGSTROMS) IN COMPLEX WITH FMN</scope>
</reference>
<feature type="binding site" evidence="11">
    <location>
        <position position="113"/>
    </location>
    <ligand>
        <name>dTDP</name>
        <dbReference type="ChEBI" id="CHEBI:58369"/>
    </ligand>
</feature>
<keyword evidence="5" id="KW-0560">Oxidoreductase</keyword>
<dbReference type="PDBsum" id="3M9V"/>
<sequence>MPPWTARQDSTTGLYAPVTPAGRVLLDRLAAHLPRIRSTAAEHDRDGTFPTDTFDALRKDGLMGATVPAELGGLGVDRLYDVAVALLAVARADASTALALHMQLSRGLTLGYEWRHGDERARTLAERILRGMVAGDAVVCSGIKDHHTAVTTLRPDGAGGWLLSGRKTLVSMAPVGTHFVINARTDGTDGPPRLASPVVTRDTPGFTVLDNWDGLGMRASGTVDIVFDDCPIPADHVLMRDPVGARNDAVLAGQTVSSVSVLGVYVGVAQAAYDTAVAALERRPEPPQAAALTLVAEIDSRLYALRATAGSALTAADALSADLSGDMDERGRQMMRHFQCAKLAVNRLAPEIVSDCLSLVGGASYTAGHPLARLLRDVQAGRFMQPYAYVDAVDFLSAQALGIERDNNYMSTWAKRSGGNGKSADAAGPRRPTPTSR</sequence>
<dbReference type="PDBsum" id="4KCF"/>
<evidence type="ECO:0007829" key="12">
    <source>
        <dbReference type="PDB" id="4KCF"/>
    </source>
</evidence>
<dbReference type="PIRSF" id="PIRSF016578">
    <property type="entry name" value="HsaA"/>
    <property type="match status" value="1"/>
</dbReference>
<feature type="binding site" evidence="12">
    <location>
        <position position="171"/>
    </location>
    <ligand>
        <name>FMN</name>
        <dbReference type="ChEBI" id="CHEBI:58210"/>
    </ligand>
</feature>
<dbReference type="InterPro" id="IPR013786">
    <property type="entry name" value="AcylCoA_DH/ox_N"/>
</dbReference>
<feature type="binding site" evidence="12">
    <location>
        <position position="143"/>
    </location>
    <ligand>
        <name>FMN</name>
        <dbReference type="ChEBI" id="CHEBI:58210"/>
    </ligand>
</feature>
<dbReference type="PANTHER" id="PTHR43884:SF19">
    <property type="entry name" value="ACYL-COA DEHYDROGENASE FADE4-RELATED"/>
    <property type="match status" value="1"/>
</dbReference>
<feature type="binding site" evidence="11">
    <location>
        <position position="112"/>
    </location>
    <ligand>
        <name>dTDP</name>
        <dbReference type="ChEBI" id="CHEBI:58369"/>
    </ligand>
</feature>
<feature type="binding site" evidence="11">
    <location>
        <position position="257"/>
    </location>
    <ligand>
        <name>dTDP</name>
        <dbReference type="ChEBI" id="CHEBI:58369"/>
    </ligand>
</feature>
<reference evidence="10" key="1">
    <citation type="journal article" date="2007" name="J. Am. Chem. Soc.">
        <title>Elucidation of the kijanimicin gene cluster: insights into the biosynthesis of spirotetronate antibiotics and nitrosugars.</title>
        <authorList>
            <person name="Zhang H."/>
            <person name="White-Phillip J.A."/>
            <person name="Melancon C.E."/>
            <person name="Kwon H.-J."/>
            <person name="Yu W.-L."/>
            <person name="Liu H.-W."/>
        </authorList>
    </citation>
    <scope>NUCLEOTIDE SEQUENCE</scope>
</reference>
<dbReference type="InterPro" id="IPR036250">
    <property type="entry name" value="AcylCo_DH-like_C"/>
</dbReference>
<feature type="binding site" evidence="11">
    <location>
        <position position="182"/>
    </location>
    <ligand>
        <name>dTDP</name>
        <dbReference type="ChEBI" id="CHEBI:58369"/>
    </ligand>
</feature>
<dbReference type="Gene3D" id="2.40.110.10">
    <property type="entry name" value="Butyryl-CoA Dehydrogenase, subunit A, domain 2"/>
    <property type="match status" value="1"/>
</dbReference>
<evidence type="ECO:0000259" key="7">
    <source>
        <dbReference type="Pfam" id="PF00441"/>
    </source>
</evidence>
<dbReference type="Pfam" id="PF00441">
    <property type="entry name" value="Acyl-CoA_dh_1"/>
    <property type="match status" value="1"/>
</dbReference>
<reference evidence="11" key="2">
    <citation type="journal article" date="2010" name="Biochemistry">
        <title>X-ray structure of kijd3, a key enzyme involved in the biosynthesis of D-kijanose.</title>
        <authorList>
            <person name="Bruender N.A."/>
            <person name="Thoden J.B."/>
            <person name="Holden H.M."/>
        </authorList>
    </citation>
    <scope>X-RAY CRYSTALLOGRAPHY (2.05 ANGSTROMS) IN COMPLEX WITH DTDP</scope>
</reference>
<evidence type="ECO:0000313" key="10">
    <source>
        <dbReference type="EMBL" id="ACB46491.1"/>
    </source>
</evidence>
<dbReference type="Gene3D" id="1.10.540.10">
    <property type="entry name" value="Acyl-CoA dehydrogenase/oxidase, N-terminal domain"/>
    <property type="match status" value="1"/>
</dbReference>
<dbReference type="GO" id="GO:0005886">
    <property type="term" value="C:plasma membrane"/>
    <property type="evidence" value="ECO:0007669"/>
    <property type="project" value="TreeGrafter"/>
</dbReference>
<dbReference type="SUPFAM" id="SSF47203">
    <property type="entry name" value="Acyl-CoA dehydrogenase C-terminal domain-like"/>
    <property type="match status" value="1"/>
</dbReference>
<name>B3TMR1_ACTKI</name>
<dbReference type="InterPro" id="IPR006091">
    <property type="entry name" value="Acyl-CoA_Oxase/DH_mid-dom"/>
</dbReference>
<accession>B3TMR1</accession>
<evidence type="ECO:0000256" key="6">
    <source>
        <dbReference type="SAM" id="MobiDB-lite"/>
    </source>
</evidence>
<keyword evidence="12" id="KW-0288">FMN</keyword>
<evidence type="ECO:0000256" key="4">
    <source>
        <dbReference type="ARBA" id="ARBA00022827"/>
    </source>
</evidence>
<dbReference type="InterPro" id="IPR046373">
    <property type="entry name" value="Acyl-CoA_Oxase/DH_mid-dom_sf"/>
</dbReference>
<feature type="binding site" evidence="11">
    <location>
        <position position="254"/>
    </location>
    <ligand>
        <name>dTDP</name>
        <dbReference type="ChEBI" id="CHEBI:58369"/>
    </ligand>
</feature>
<protein>
    <submittedName>
        <fullName evidence="10">FAD-dependent oxidoreductase</fullName>
    </submittedName>
</protein>
<dbReference type="InterPro" id="IPR037069">
    <property type="entry name" value="AcylCoA_DH/ox_N_sf"/>
</dbReference>
<dbReference type="PANTHER" id="PTHR43884">
    <property type="entry name" value="ACYL-COA DEHYDROGENASE"/>
    <property type="match status" value="1"/>
</dbReference>
<feature type="binding site" evidence="12">
    <location>
        <position position="385"/>
    </location>
    <ligand>
        <name>FMN</name>
        <dbReference type="ChEBI" id="CHEBI:58210"/>
    </ligand>
</feature>
<evidence type="ECO:0000256" key="3">
    <source>
        <dbReference type="ARBA" id="ARBA00022630"/>
    </source>
</evidence>
<feature type="domain" description="Acyl-CoA dehydrogenase/oxidase N-terminal" evidence="9">
    <location>
        <begin position="36"/>
        <end position="120"/>
    </location>
</feature>
<keyword evidence="3 5" id="KW-0285">Flavoprotein</keyword>
<evidence type="ECO:0000259" key="9">
    <source>
        <dbReference type="Pfam" id="PF02771"/>
    </source>
</evidence>
<dbReference type="CDD" id="cd00567">
    <property type="entry name" value="ACAD"/>
    <property type="match status" value="1"/>
</dbReference>
<dbReference type="Pfam" id="PF02770">
    <property type="entry name" value="Acyl-CoA_dh_M"/>
    <property type="match status" value="1"/>
</dbReference>
<dbReference type="GO" id="GO:0050660">
    <property type="term" value="F:flavin adenine dinucleotide binding"/>
    <property type="evidence" value="ECO:0007669"/>
    <property type="project" value="InterPro"/>
</dbReference>